<protein>
    <submittedName>
        <fullName evidence="1">Uncharacterized protein</fullName>
    </submittedName>
</protein>
<organism evidence="1 2">
    <name type="scientific">Aspergillus melleus</name>
    <dbReference type="NCBI Taxonomy" id="138277"/>
    <lineage>
        <taxon>Eukaryota</taxon>
        <taxon>Fungi</taxon>
        <taxon>Dikarya</taxon>
        <taxon>Ascomycota</taxon>
        <taxon>Pezizomycotina</taxon>
        <taxon>Eurotiomycetes</taxon>
        <taxon>Eurotiomycetidae</taxon>
        <taxon>Eurotiales</taxon>
        <taxon>Aspergillaceae</taxon>
        <taxon>Aspergillus</taxon>
        <taxon>Aspergillus subgen. Circumdati</taxon>
    </lineage>
</organism>
<evidence type="ECO:0000313" key="1">
    <source>
        <dbReference type="EMBL" id="KAK1144287.1"/>
    </source>
</evidence>
<proteinExistence type="predicted"/>
<accession>A0ACC3B2E5</accession>
<keyword evidence="2" id="KW-1185">Reference proteome</keyword>
<dbReference type="EMBL" id="JAOPJF010000032">
    <property type="protein sequence ID" value="KAK1144287.1"/>
    <property type="molecule type" value="Genomic_DNA"/>
</dbReference>
<dbReference type="Proteomes" id="UP001177260">
    <property type="component" value="Unassembled WGS sequence"/>
</dbReference>
<gene>
    <name evidence="1" type="ORF">N8T08_005700</name>
</gene>
<sequence length="129" mass="13010">MKQQHPNDAVKFPAPKGMTVKEGQEKCGDQAQLSCCNKASVGGDTTNVHKGGGQLSGVLGSGSASEGASLFSECSKLDAQVTVLLLLGVQDVLDQQCNQNVACCQSNGGDASDSLVGASLPCVALGSLL</sequence>
<evidence type="ECO:0000313" key="2">
    <source>
        <dbReference type="Proteomes" id="UP001177260"/>
    </source>
</evidence>
<name>A0ACC3B2E5_9EURO</name>
<reference evidence="1 2" key="1">
    <citation type="journal article" date="2023" name="ACS Omega">
        <title>Identification of the Neoaspergillic Acid Biosynthesis Gene Cluster by Establishing an In Vitro CRISPR-Ribonucleoprotein Genetic System in Aspergillus melleus.</title>
        <authorList>
            <person name="Yuan B."/>
            <person name="Grau M.F."/>
            <person name="Murata R.M."/>
            <person name="Torok T."/>
            <person name="Venkateswaran K."/>
            <person name="Stajich J.E."/>
            <person name="Wang C.C.C."/>
        </authorList>
    </citation>
    <scope>NUCLEOTIDE SEQUENCE [LARGE SCALE GENOMIC DNA]</scope>
    <source>
        <strain evidence="1 2">IMV 1140</strain>
    </source>
</reference>
<comment type="caution">
    <text evidence="1">The sequence shown here is derived from an EMBL/GenBank/DDBJ whole genome shotgun (WGS) entry which is preliminary data.</text>
</comment>